<dbReference type="Proteomes" id="UP001432322">
    <property type="component" value="Unassembled WGS sequence"/>
</dbReference>
<reference evidence="5" key="1">
    <citation type="submission" date="2023-10" db="EMBL/GenBank/DDBJ databases">
        <title>Genome assembly of Pristionchus species.</title>
        <authorList>
            <person name="Yoshida K."/>
            <person name="Sommer R.J."/>
        </authorList>
    </citation>
    <scope>NUCLEOTIDE SEQUENCE</scope>
    <source>
        <strain evidence="5">RS5133</strain>
    </source>
</reference>
<accession>A0AAV5VVZ6</accession>
<dbReference type="EMBL" id="BTSY01000004">
    <property type="protein sequence ID" value="GMT23696.1"/>
    <property type="molecule type" value="Genomic_DNA"/>
</dbReference>
<feature type="compositionally biased region" description="Basic and acidic residues" evidence="2">
    <location>
        <begin position="163"/>
        <end position="173"/>
    </location>
</feature>
<dbReference type="InterPro" id="IPR018247">
    <property type="entry name" value="EF_Hand_1_Ca_BS"/>
</dbReference>
<dbReference type="PROSITE" id="PS50222">
    <property type="entry name" value="EF_HAND_2"/>
    <property type="match status" value="1"/>
</dbReference>
<dbReference type="GO" id="GO:0005509">
    <property type="term" value="F:calcium ion binding"/>
    <property type="evidence" value="ECO:0007669"/>
    <property type="project" value="InterPro"/>
</dbReference>
<feature type="chain" id="PRO_5043551646" description="EF-hand domain-containing protein" evidence="3">
    <location>
        <begin position="24"/>
        <end position="184"/>
    </location>
</feature>
<sequence length="184" mass="21654">SPLLSMMFLRFSIPILFLSLSRAQSSGLQDITPVPKEHFDPRVSEFLRIDGNADQQITFAEFILGDTEYIREQSKNFHRFDTNGDNVITKAEYDAYFKNHEGRNGRRGEHDDFMRRMNAPHPTHSREFFEPSRMSRPEFSDDRFGKDERRGNPRFSDNTPRFPPKEEDSREEMTSPSSSRREKK</sequence>
<evidence type="ECO:0000256" key="3">
    <source>
        <dbReference type="SAM" id="SignalP"/>
    </source>
</evidence>
<evidence type="ECO:0000259" key="4">
    <source>
        <dbReference type="PROSITE" id="PS50222"/>
    </source>
</evidence>
<name>A0AAV5VVZ6_9BILA</name>
<feature type="compositionally biased region" description="Basic and acidic residues" evidence="2">
    <location>
        <begin position="124"/>
        <end position="151"/>
    </location>
</feature>
<feature type="signal peptide" evidence="3">
    <location>
        <begin position="1"/>
        <end position="23"/>
    </location>
</feature>
<keyword evidence="6" id="KW-1185">Reference proteome</keyword>
<keyword evidence="1" id="KW-0106">Calcium</keyword>
<dbReference type="InterPro" id="IPR002048">
    <property type="entry name" value="EF_hand_dom"/>
</dbReference>
<gene>
    <name evidence="5" type="ORF">PFISCL1PPCAC_14993</name>
</gene>
<keyword evidence="3" id="KW-0732">Signal</keyword>
<evidence type="ECO:0000313" key="5">
    <source>
        <dbReference type="EMBL" id="GMT23696.1"/>
    </source>
</evidence>
<feature type="domain" description="EF-hand" evidence="4">
    <location>
        <begin position="68"/>
        <end position="103"/>
    </location>
</feature>
<proteinExistence type="predicted"/>
<feature type="region of interest" description="Disordered" evidence="2">
    <location>
        <begin position="100"/>
        <end position="184"/>
    </location>
</feature>
<evidence type="ECO:0000313" key="6">
    <source>
        <dbReference type="Proteomes" id="UP001432322"/>
    </source>
</evidence>
<feature type="non-terminal residue" evidence="5">
    <location>
        <position position="1"/>
    </location>
</feature>
<dbReference type="PROSITE" id="PS00018">
    <property type="entry name" value="EF_HAND_1"/>
    <property type="match status" value="1"/>
</dbReference>
<feature type="compositionally biased region" description="Basic and acidic residues" evidence="2">
    <location>
        <begin position="100"/>
        <end position="115"/>
    </location>
</feature>
<dbReference type="Gene3D" id="1.10.238.10">
    <property type="entry name" value="EF-hand"/>
    <property type="match status" value="1"/>
</dbReference>
<evidence type="ECO:0000256" key="2">
    <source>
        <dbReference type="SAM" id="MobiDB-lite"/>
    </source>
</evidence>
<organism evidence="5 6">
    <name type="scientific">Pristionchus fissidentatus</name>
    <dbReference type="NCBI Taxonomy" id="1538716"/>
    <lineage>
        <taxon>Eukaryota</taxon>
        <taxon>Metazoa</taxon>
        <taxon>Ecdysozoa</taxon>
        <taxon>Nematoda</taxon>
        <taxon>Chromadorea</taxon>
        <taxon>Rhabditida</taxon>
        <taxon>Rhabditina</taxon>
        <taxon>Diplogasteromorpha</taxon>
        <taxon>Diplogasteroidea</taxon>
        <taxon>Neodiplogasteridae</taxon>
        <taxon>Pristionchus</taxon>
    </lineage>
</organism>
<dbReference type="InterPro" id="IPR011992">
    <property type="entry name" value="EF-hand-dom_pair"/>
</dbReference>
<dbReference type="AlphaFoldDB" id="A0AAV5VVZ6"/>
<protein>
    <recommendedName>
        <fullName evidence="4">EF-hand domain-containing protein</fullName>
    </recommendedName>
</protein>
<dbReference type="SUPFAM" id="SSF47473">
    <property type="entry name" value="EF-hand"/>
    <property type="match status" value="1"/>
</dbReference>
<comment type="caution">
    <text evidence="5">The sequence shown here is derived from an EMBL/GenBank/DDBJ whole genome shotgun (WGS) entry which is preliminary data.</text>
</comment>
<evidence type="ECO:0000256" key="1">
    <source>
        <dbReference type="ARBA" id="ARBA00022837"/>
    </source>
</evidence>